<gene>
    <name evidence="3" type="ORF">MGAL_10B050226</name>
</gene>
<keyword evidence="4" id="KW-1185">Reference proteome</keyword>
<sequence>MTERVQYRSLSQEDTDDELLGDHEVTNESAVTILADDETGTISGSNVRLTEASSSFINHKRIKECICKPKNRKYIAIGILITTFVIVFLILLVVRLANMNLKHTVHDPDKHSKANVSSNG</sequence>
<keyword evidence="2" id="KW-0812">Transmembrane</keyword>
<keyword evidence="2" id="KW-1133">Transmembrane helix</keyword>
<evidence type="ECO:0000256" key="2">
    <source>
        <dbReference type="SAM" id="Phobius"/>
    </source>
</evidence>
<dbReference type="AlphaFoldDB" id="A0A8B6HKG4"/>
<evidence type="ECO:0000313" key="4">
    <source>
        <dbReference type="Proteomes" id="UP000596742"/>
    </source>
</evidence>
<feature type="transmembrane region" description="Helical" evidence="2">
    <location>
        <begin position="74"/>
        <end position="94"/>
    </location>
</feature>
<protein>
    <submittedName>
        <fullName evidence="3">Uncharacterized protein</fullName>
    </submittedName>
</protein>
<name>A0A8B6HKG4_MYTGA</name>
<reference evidence="3" key="1">
    <citation type="submission" date="2018-11" db="EMBL/GenBank/DDBJ databases">
        <authorList>
            <person name="Alioto T."/>
            <person name="Alioto T."/>
        </authorList>
    </citation>
    <scope>NUCLEOTIDE SEQUENCE</scope>
</reference>
<evidence type="ECO:0000256" key="1">
    <source>
        <dbReference type="SAM" id="MobiDB-lite"/>
    </source>
</evidence>
<organism evidence="3 4">
    <name type="scientific">Mytilus galloprovincialis</name>
    <name type="common">Mediterranean mussel</name>
    <dbReference type="NCBI Taxonomy" id="29158"/>
    <lineage>
        <taxon>Eukaryota</taxon>
        <taxon>Metazoa</taxon>
        <taxon>Spiralia</taxon>
        <taxon>Lophotrochozoa</taxon>
        <taxon>Mollusca</taxon>
        <taxon>Bivalvia</taxon>
        <taxon>Autobranchia</taxon>
        <taxon>Pteriomorphia</taxon>
        <taxon>Mytilida</taxon>
        <taxon>Mytiloidea</taxon>
        <taxon>Mytilidae</taxon>
        <taxon>Mytilinae</taxon>
        <taxon>Mytilus</taxon>
    </lineage>
</organism>
<feature type="region of interest" description="Disordered" evidence="1">
    <location>
        <begin position="1"/>
        <end position="21"/>
    </location>
</feature>
<accession>A0A8B6HKG4</accession>
<evidence type="ECO:0000313" key="3">
    <source>
        <dbReference type="EMBL" id="VDI80852.1"/>
    </source>
</evidence>
<dbReference type="Proteomes" id="UP000596742">
    <property type="component" value="Unassembled WGS sequence"/>
</dbReference>
<comment type="caution">
    <text evidence="3">The sequence shown here is derived from an EMBL/GenBank/DDBJ whole genome shotgun (WGS) entry which is preliminary data.</text>
</comment>
<keyword evidence="2" id="KW-0472">Membrane</keyword>
<proteinExistence type="predicted"/>
<dbReference type="EMBL" id="UYJE01010207">
    <property type="protein sequence ID" value="VDI80852.1"/>
    <property type="molecule type" value="Genomic_DNA"/>
</dbReference>